<dbReference type="eggNOG" id="COG4748">
    <property type="taxonomic scope" value="Bacteria"/>
</dbReference>
<dbReference type="KEGG" id="ppm:PPSC2_26890"/>
<dbReference type="Proteomes" id="UP000006868">
    <property type="component" value="Plasmid pSC2"/>
</dbReference>
<dbReference type="EMBL" id="CP002214">
    <property type="protein sequence ID" value="ADO59651.1"/>
    <property type="molecule type" value="Genomic_DNA"/>
</dbReference>
<dbReference type="HOGENOM" id="CLU_599705_0_0_9"/>
<name>E3EJQ3_PAEPS</name>
<dbReference type="RefSeq" id="WP_013386065.1">
    <property type="nucleotide sequence ID" value="NC_014628.2"/>
</dbReference>
<geneLocation type="plasmid" evidence="1 2">
    <name>pSC2</name>
</geneLocation>
<evidence type="ECO:0000313" key="1">
    <source>
        <dbReference type="EMBL" id="ADO59651.1"/>
    </source>
</evidence>
<dbReference type="PATRIC" id="fig|886882.15.peg.5684"/>
<proteinExistence type="predicted"/>
<organism evidence="1 2">
    <name type="scientific">Paenibacillus polymyxa (strain SC2)</name>
    <name type="common">Bacillus polymyxa</name>
    <dbReference type="NCBI Taxonomy" id="886882"/>
    <lineage>
        <taxon>Bacteria</taxon>
        <taxon>Bacillati</taxon>
        <taxon>Bacillota</taxon>
        <taxon>Bacilli</taxon>
        <taxon>Bacillales</taxon>
        <taxon>Paenibacillaceae</taxon>
        <taxon>Paenibacillus</taxon>
    </lineage>
</organism>
<reference evidence="1 2" key="1">
    <citation type="journal article" date="2011" name="J. Bacteriol.">
        <title>Complete genome sequence of Paenibacillus polymyxa SC2, a strain of plant growth-promoting Rhizobacterium with broad-spectrum antimicrobial activity.</title>
        <authorList>
            <person name="Ma M."/>
            <person name="Wang C."/>
            <person name="Ding Y."/>
            <person name="Li L."/>
            <person name="Shen D."/>
            <person name="Jiang X."/>
            <person name="Guan D."/>
            <person name="Cao F."/>
            <person name="Chen H."/>
            <person name="Feng R."/>
            <person name="Wang X."/>
            <person name="Ge Y."/>
            <person name="Yao L."/>
            <person name="Bing X."/>
            <person name="Yang X."/>
            <person name="Li J."/>
            <person name="Du B."/>
        </authorList>
    </citation>
    <scope>NUCLEOTIDE SEQUENCE [LARGE SCALE GENOMIC DNA]</scope>
    <source>
        <strain evidence="1 2">SC2</strain>
        <plasmid evidence="2">pSC2</plasmid>
    </source>
</reference>
<evidence type="ECO:0008006" key="3">
    <source>
        <dbReference type="Google" id="ProtNLM"/>
    </source>
</evidence>
<dbReference type="AlphaFoldDB" id="E3EJQ3"/>
<protein>
    <recommendedName>
        <fullName evidence="3">Type I restriction enzyme R protein N-terminal domain-containing protein</fullName>
    </recommendedName>
</protein>
<accession>E3EJQ3</accession>
<sequence length="456" mass="53144">MKELFSFLDEASKVRLHTLLSQYISRHLKKQFPVPTVEMFNEVNRTEFAKEILRKNGQSTTFLIHKYKYKTTRTYTESEFFEDIVQYIDLKIPLYYYRQTMLHPKDDWIRFKKSYKGIRMFPGLKFKYHQNIEREKHWIQHTLLCRDAKDHTNSQSRHDPLIQLELKPIVEPGSKANQKQIRVIQNLCRKMGIAITNLHVLKKNTASALMGNLSRGIIYAPLFQEKNLDLAFANLQKVADTGDSRRRGDFEANLLFLEQRKHAYTNLNKANTKSVLVRPLLRMLGYDTENPTEVYEEFPCGNQLIDFSIMKDGKPFILIVVSSEKRGFEDRYQTVLNKAPSAAYIIRTNGSEYLIYGIKEGKEIYYLDSATLSVNNHNVPLLQSFAKESIFKEDEPRLLVHLKEEANRILQIGQVKSMIKSPPKELLDVFTKQGISKGSVMSVFHKAINEFSQECK</sequence>
<keyword evidence="1" id="KW-0614">Plasmid</keyword>
<dbReference type="OrthoDB" id="9148007at2"/>
<evidence type="ECO:0000313" key="2">
    <source>
        <dbReference type="Proteomes" id="UP000006868"/>
    </source>
</evidence>
<gene>
    <name evidence="1" type="ORF">PPSC2_26890</name>
</gene>